<dbReference type="InterPro" id="IPR002938">
    <property type="entry name" value="FAD-bd"/>
</dbReference>
<dbReference type="Gene3D" id="3.50.50.60">
    <property type="entry name" value="FAD/NAD(P)-binding domain"/>
    <property type="match status" value="1"/>
</dbReference>
<organism evidence="5 6">
    <name type="scientific">Pseudoalteromonas xiamenensis</name>
    <dbReference type="NCBI Taxonomy" id="882626"/>
    <lineage>
        <taxon>Bacteria</taxon>
        <taxon>Pseudomonadati</taxon>
        <taxon>Pseudomonadota</taxon>
        <taxon>Gammaproteobacteria</taxon>
        <taxon>Alteromonadales</taxon>
        <taxon>Pseudoalteromonadaceae</taxon>
        <taxon>Pseudoalteromonas</taxon>
    </lineage>
</organism>
<dbReference type="EMBL" id="CP072135">
    <property type="protein sequence ID" value="QTH73443.1"/>
    <property type="molecule type" value="Genomic_DNA"/>
</dbReference>
<evidence type="ECO:0000313" key="6">
    <source>
        <dbReference type="Proteomes" id="UP000664904"/>
    </source>
</evidence>
<geneLocation type="plasmid" evidence="5 6">
    <name>unnamed5</name>
</geneLocation>
<evidence type="ECO:0000256" key="2">
    <source>
        <dbReference type="ARBA" id="ARBA00022630"/>
    </source>
</evidence>
<dbReference type="Gene3D" id="3.30.9.10">
    <property type="entry name" value="D-Amino Acid Oxidase, subunit A, domain 2"/>
    <property type="match status" value="1"/>
</dbReference>
<dbReference type="PANTHER" id="PTHR43004:SF19">
    <property type="entry name" value="BINDING MONOOXYGENASE, PUTATIVE (JCVI)-RELATED"/>
    <property type="match status" value="1"/>
</dbReference>
<dbReference type="GO" id="GO:0016709">
    <property type="term" value="F:oxidoreductase activity, acting on paired donors, with incorporation or reduction of molecular oxygen, NAD(P)H as one donor, and incorporation of one atom of oxygen"/>
    <property type="evidence" value="ECO:0007669"/>
    <property type="project" value="UniProtKB-ARBA"/>
</dbReference>
<dbReference type="InterPro" id="IPR036188">
    <property type="entry name" value="FAD/NAD-bd_sf"/>
</dbReference>
<keyword evidence="5" id="KW-0503">Monooxygenase</keyword>
<evidence type="ECO:0000256" key="3">
    <source>
        <dbReference type="ARBA" id="ARBA00022827"/>
    </source>
</evidence>
<accession>A0A975DKJ6</accession>
<evidence type="ECO:0000256" key="1">
    <source>
        <dbReference type="ARBA" id="ARBA00001974"/>
    </source>
</evidence>
<comment type="cofactor">
    <cofactor evidence="1">
        <name>FAD</name>
        <dbReference type="ChEBI" id="CHEBI:57692"/>
    </cofactor>
</comment>
<dbReference type="Pfam" id="PF21274">
    <property type="entry name" value="Rng_hyd_C"/>
    <property type="match status" value="1"/>
</dbReference>
<dbReference type="PRINTS" id="PR00420">
    <property type="entry name" value="RNGMNOXGNASE"/>
</dbReference>
<dbReference type="RefSeq" id="WP_208845055.1">
    <property type="nucleotide sequence ID" value="NZ_CP072135.1"/>
</dbReference>
<name>A0A975DKJ6_9GAMM</name>
<keyword evidence="3" id="KW-0274">FAD</keyword>
<evidence type="ECO:0000313" key="5">
    <source>
        <dbReference type="EMBL" id="QTH73443.1"/>
    </source>
</evidence>
<evidence type="ECO:0000259" key="4">
    <source>
        <dbReference type="Pfam" id="PF01494"/>
    </source>
</evidence>
<dbReference type="Pfam" id="PF01494">
    <property type="entry name" value="FAD_binding_3"/>
    <property type="match status" value="1"/>
</dbReference>
<protein>
    <submittedName>
        <fullName evidence="5">FAD-dependent monooxygenase</fullName>
    </submittedName>
</protein>
<dbReference type="SUPFAM" id="SSF51905">
    <property type="entry name" value="FAD/NAD(P)-binding domain"/>
    <property type="match status" value="1"/>
</dbReference>
<dbReference type="InterPro" id="IPR050641">
    <property type="entry name" value="RIFMO-like"/>
</dbReference>
<dbReference type="GO" id="GO:0071949">
    <property type="term" value="F:FAD binding"/>
    <property type="evidence" value="ECO:0007669"/>
    <property type="project" value="InterPro"/>
</dbReference>
<keyword evidence="5" id="KW-0614">Plasmid</keyword>
<dbReference type="Proteomes" id="UP000664904">
    <property type="component" value="Plasmid unnamed5"/>
</dbReference>
<dbReference type="KEGG" id="pxi:J5O05_18260"/>
<keyword evidence="6" id="KW-1185">Reference proteome</keyword>
<reference evidence="5" key="1">
    <citation type="submission" date="2021-03" db="EMBL/GenBank/DDBJ databases">
        <title>Complete Genome of Pseudoalteromonas xiamenensis STKMTI.2, a new potential marine bacterium producing anti-Vibrio compounds.</title>
        <authorList>
            <person name="Handayani D.P."/>
            <person name="Isnansetyo A."/>
            <person name="Istiqomah I."/>
            <person name="Jumina J."/>
        </authorList>
    </citation>
    <scope>NUCLEOTIDE SEQUENCE</scope>
    <source>
        <strain evidence="5">STKMTI.2</strain>
        <plasmid evidence="5">unnamed5</plasmid>
    </source>
</reference>
<gene>
    <name evidence="5" type="ORF">J5O05_18260</name>
</gene>
<dbReference type="PANTHER" id="PTHR43004">
    <property type="entry name" value="TRK SYSTEM POTASSIUM UPTAKE PROTEIN"/>
    <property type="match status" value="1"/>
</dbReference>
<keyword evidence="5" id="KW-0560">Oxidoreductase</keyword>
<proteinExistence type="predicted"/>
<dbReference type="AlphaFoldDB" id="A0A975DKJ6"/>
<dbReference type="Gene3D" id="3.40.30.120">
    <property type="match status" value="1"/>
</dbReference>
<feature type="domain" description="FAD-binding" evidence="4">
    <location>
        <begin position="4"/>
        <end position="343"/>
    </location>
</feature>
<sequence length="526" mass="58021">MQHTQVIILGGSLVGLSASLFLAYHGVPHVLVEKHPSSSPHPRAMGFTERSLEYFRLMGNFGEIIPQAPVGTRVRRVKAQSLAGDWFAESQWTPGSETDADPASPCHGAAIAQDKLEPILRERARVLGADIRTGNQMTAFCQDSHGVTLQIRNLADGTDYASRGQYLIAADGASSLVREQLGIQRDGVGYLKTVRSVLFQCPEADVYLQHGVHQFEIEQNDFHAFLTTYQDGRWVLMFTDNEERNDEQLQQAIRRALGANMAFTILSRGQWEMAGRIATQYRKGRVFLAGDAAHQLPPTRGGFGANTGIDDVYNLAWKLAYVLAGKAGSDLLISYDAERQPIGLLRHQQTFARPDYARWLNDELRSTTVLFGDTAMELGQLHRSTAVVGINPDLPEAAHPNDWAGQPGVRAPHIWLTGKHDEKSTIDVFCRDFTLISADANWLAAAGEIAVRLNLPIRCLHIGVDLTARTDLLSAFGMTSQGAVLIRPDGIICWRNKAHPIEGLAMVYVIEQALLQILARNENGCR</sequence>
<keyword evidence="2" id="KW-0285">Flavoprotein</keyword>